<proteinExistence type="predicted"/>
<sequence length="379" mass="41511">MNKTILLIAITCLLFSCRKERDLNGEESTPLPPQADTTIAGFYVLNEGNWNTNMASLDYYDYASGTYRKNIYTQANPDATLGLGDVGNDICAYGSKLYAVINASNKIEVMDVVTAKRIKTIALKNCRYITFANGKVYASAYNGEIALGPNAPNGIVVEIDTATLNIKRTAEVGRQPEEMAIVGNKLYIANSGGYSPPDYEKTVSVIDLSSFKNIKNIDVAINLHRLKADADGDLYVSSRGDYYETPSRLFVIDTKTDAVKKRFDIAAANLSLAGDSAYIIGSEFSYKTGNWENTYHVINTKTETLLNGSFIKDGSEAALDKPYGIIADPISRNIYITDAKDYVSSGVLHGYNKDGKKIFTVTSGNIPAHFAFVYKPITQ</sequence>
<accession>A0ABS9SNR4</accession>
<dbReference type="InterPro" id="IPR051200">
    <property type="entry name" value="Host-pathogen_enzymatic-act"/>
</dbReference>
<dbReference type="InterPro" id="IPR011044">
    <property type="entry name" value="Quino_amine_DH_bsu"/>
</dbReference>
<dbReference type="InterPro" id="IPR015943">
    <property type="entry name" value="WD40/YVTN_repeat-like_dom_sf"/>
</dbReference>
<dbReference type="Proteomes" id="UP001202248">
    <property type="component" value="Unassembled WGS sequence"/>
</dbReference>
<dbReference type="Gene3D" id="2.130.10.10">
    <property type="entry name" value="YVTN repeat-like/Quinoprotein amine dehydrogenase"/>
    <property type="match status" value="1"/>
</dbReference>
<comment type="caution">
    <text evidence="1">The sequence shown here is derived from an EMBL/GenBank/DDBJ whole genome shotgun (WGS) entry which is preliminary data.</text>
</comment>
<dbReference type="PANTHER" id="PTHR47197:SF3">
    <property type="entry name" value="DIHYDRO-HEME D1 DEHYDROGENASE"/>
    <property type="match status" value="1"/>
</dbReference>
<protein>
    <submittedName>
        <fullName evidence="1">YncE family protein</fullName>
    </submittedName>
</protein>
<dbReference type="EMBL" id="JAKWBL010000004">
    <property type="protein sequence ID" value="MCH5599995.1"/>
    <property type="molecule type" value="Genomic_DNA"/>
</dbReference>
<dbReference type="Pfam" id="PF16819">
    <property type="entry name" value="DUF5074"/>
    <property type="match status" value="1"/>
</dbReference>
<dbReference type="SUPFAM" id="SSF50969">
    <property type="entry name" value="YVTN repeat-like/Quinoprotein amine dehydrogenase"/>
    <property type="match status" value="1"/>
</dbReference>
<reference evidence="1 2" key="1">
    <citation type="submission" date="2022-02" db="EMBL/GenBank/DDBJ databases">
        <authorList>
            <person name="Min J."/>
        </authorList>
    </citation>
    <scope>NUCLEOTIDE SEQUENCE [LARGE SCALE GENOMIC DNA]</scope>
    <source>
        <strain evidence="1 2">GR10-1</strain>
    </source>
</reference>
<evidence type="ECO:0000313" key="2">
    <source>
        <dbReference type="Proteomes" id="UP001202248"/>
    </source>
</evidence>
<keyword evidence="2" id="KW-1185">Reference proteome</keyword>
<dbReference type="RefSeq" id="WP_240832013.1">
    <property type="nucleotide sequence ID" value="NZ_JAKWBL010000004.1"/>
</dbReference>
<gene>
    <name evidence="1" type="ORF">MKP09_19800</name>
</gene>
<organism evidence="1 2">
    <name type="scientific">Niabella ginsengisoli</name>
    <dbReference type="NCBI Taxonomy" id="522298"/>
    <lineage>
        <taxon>Bacteria</taxon>
        <taxon>Pseudomonadati</taxon>
        <taxon>Bacteroidota</taxon>
        <taxon>Chitinophagia</taxon>
        <taxon>Chitinophagales</taxon>
        <taxon>Chitinophagaceae</taxon>
        <taxon>Niabella</taxon>
    </lineage>
</organism>
<name>A0ABS9SNR4_9BACT</name>
<evidence type="ECO:0000313" key="1">
    <source>
        <dbReference type="EMBL" id="MCH5599995.1"/>
    </source>
</evidence>
<dbReference type="PANTHER" id="PTHR47197">
    <property type="entry name" value="PROTEIN NIRF"/>
    <property type="match status" value="1"/>
</dbReference>
<dbReference type="InterPro" id="IPR031815">
    <property type="entry name" value="DUF5074"/>
</dbReference>
<dbReference type="PROSITE" id="PS51257">
    <property type="entry name" value="PROKAR_LIPOPROTEIN"/>
    <property type="match status" value="1"/>
</dbReference>